<keyword evidence="8" id="KW-0238">DNA-binding</keyword>
<keyword evidence="4" id="KW-0677">Repeat</keyword>
<keyword evidence="11" id="KW-0539">Nucleus</keyword>
<feature type="region of interest" description="Disordered" evidence="17">
    <location>
        <begin position="1"/>
        <end position="20"/>
    </location>
</feature>
<dbReference type="PANTHER" id="PTHR23235">
    <property type="entry name" value="KRUEPPEL-LIKE TRANSCRIPTION FACTOR"/>
    <property type="match status" value="1"/>
</dbReference>
<evidence type="ECO:0000256" key="11">
    <source>
        <dbReference type="ARBA" id="ARBA00023242"/>
    </source>
</evidence>
<evidence type="ECO:0000256" key="2">
    <source>
        <dbReference type="ARBA" id="ARBA00022491"/>
    </source>
</evidence>
<evidence type="ECO:0000256" key="9">
    <source>
        <dbReference type="ARBA" id="ARBA00023159"/>
    </source>
</evidence>
<dbReference type="GO" id="GO:0005634">
    <property type="term" value="C:nucleus"/>
    <property type="evidence" value="ECO:0007669"/>
    <property type="project" value="UniProtKB-SubCell"/>
</dbReference>
<reference evidence="19" key="2">
    <citation type="submission" date="2013-03" db="EMBL/GenBank/DDBJ databases">
        <title>Chinese hamster genome sequenced from sorted chromosomes.</title>
        <authorList>
            <person name="Brinkrolf K."/>
            <person name="Rupp O."/>
            <person name="Laux H."/>
            <person name="Kollin F."/>
            <person name="Ernst W."/>
            <person name="Linke B."/>
            <person name="Kofler R."/>
            <person name="Romand S."/>
            <person name="Hesse F."/>
            <person name="Budach W.E."/>
            <person name="Galosy S."/>
            <person name="Muller D."/>
            <person name="Noll T."/>
            <person name="Wienberg J."/>
            <person name="Jostock T."/>
            <person name="Leonard M."/>
            <person name="Grillari J."/>
            <person name="Tauch A."/>
            <person name="Goesmann A."/>
            <person name="Helk B."/>
            <person name="Mott J.E."/>
            <person name="Puehler A."/>
            <person name="Borth N."/>
        </authorList>
    </citation>
    <scope>NUCLEOTIDE SEQUENCE</scope>
    <source>
        <strain evidence="19">17A/GY</strain>
    </source>
</reference>
<sequence>MEQEDTWQAAHQSPTDNETSTMLHISVPSGNNGVHQPLATQHLPNLSGPYVLSRQNEGEGESRIIMSLPEHGARYSSQLTPTPSQMYCQLPSNHQPGRMMDTGSHMMPLGNPGTLGVAIAFSENLMSHSGLPGSASSGVPVMAHSSAPPLPFSVPSTVPATTGILLVPGMPSAGTHAMPPSMDQMLHLNHCNLGMPPARLQPLPTLESQDSLVTQSNGQEEPFAREQPTPVPQGTDNPSVPGRAPRKPSPVLRPYLCSYSNCGKAYTKRSHLVSHQRKHTGEKPFICEWEGCTWSFFRSDELGRHRRIHTKDRPHKCKVCGRQFMRSDHLKQHQKTHQRVPDFPMPQANSGQTYGQIAGPLAPGQGL</sequence>
<evidence type="ECO:0000259" key="18">
    <source>
        <dbReference type="PROSITE" id="PS50157"/>
    </source>
</evidence>
<evidence type="ECO:0000256" key="5">
    <source>
        <dbReference type="ARBA" id="ARBA00022771"/>
    </source>
</evidence>
<evidence type="ECO:0000256" key="12">
    <source>
        <dbReference type="ARBA" id="ARBA00038409"/>
    </source>
</evidence>
<dbReference type="OrthoDB" id="6077919at2759"/>
<evidence type="ECO:0000313" key="19">
    <source>
        <dbReference type="EMBL" id="ERE82656.1"/>
    </source>
</evidence>
<comment type="function">
    <text evidence="13">Transcription repressor that binds to the promoter of target genes and prevents their expression. Acts as a negative regulator of epithelial-mesenchymal transition and metastasis in breast cancer. Specifically binds the 5'-CACCC-3' sequence in the promoter of ID1, a key metastasis regulator in breast cancer, and repress its expression. May be a germ cell-specific transcription factor that plays important roles in spermatid differentiation and oocyte development.</text>
</comment>
<protein>
    <recommendedName>
        <fullName evidence="14">Krueppel-like factor 17</fullName>
    </recommendedName>
    <alternativeName>
        <fullName evidence="15">Zinc finger protein 393</fullName>
    </alternativeName>
</protein>
<dbReference type="CTD" id="128209"/>
<evidence type="ECO:0000313" key="22">
    <source>
        <dbReference type="RefSeq" id="XP_027254804.1"/>
    </source>
</evidence>
<reference evidence="20" key="1">
    <citation type="journal article" date="2013" name="Nat. Biotechnol.">
        <title>Chinese hamster genome sequenced from sorted chromosomes.</title>
        <authorList>
            <person name="Brinkrolf K."/>
            <person name="Rupp O."/>
            <person name="Laux H."/>
            <person name="Kollin F."/>
            <person name="Ernst W."/>
            <person name="Linke B."/>
            <person name="Kofler R."/>
            <person name="Romand S."/>
            <person name="Hesse F."/>
            <person name="Budach W.E."/>
            <person name="Galosy S."/>
            <person name="Muller D."/>
            <person name="Noll T."/>
            <person name="Wienberg J."/>
            <person name="Jostock T."/>
            <person name="Leonard M."/>
            <person name="Grillari J."/>
            <person name="Tauch A."/>
            <person name="Goesmann A."/>
            <person name="Helk B."/>
            <person name="Mott J.E."/>
            <person name="Puhler A."/>
            <person name="Borth N."/>
        </authorList>
    </citation>
    <scope>NUCLEOTIDE SEQUENCE [LARGE SCALE GENOMIC DNA]</scope>
    <source>
        <strain evidence="20">17A/GY</strain>
    </source>
</reference>
<evidence type="ECO:0000256" key="7">
    <source>
        <dbReference type="ARBA" id="ARBA00023015"/>
    </source>
</evidence>
<keyword evidence="6" id="KW-0862">Zinc</keyword>
<evidence type="ECO:0000256" key="3">
    <source>
        <dbReference type="ARBA" id="ARBA00022723"/>
    </source>
</evidence>
<feature type="domain" description="C2H2-type" evidence="18">
    <location>
        <begin position="285"/>
        <end position="314"/>
    </location>
</feature>
<evidence type="ECO:0000256" key="4">
    <source>
        <dbReference type="ARBA" id="ARBA00022737"/>
    </source>
</evidence>
<dbReference type="RefSeq" id="XP_027254804.1">
    <property type="nucleotide sequence ID" value="XM_027399003.2"/>
</dbReference>
<proteinExistence type="inferred from homology"/>
<dbReference type="AlphaFoldDB" id="A0A061IGI9"/>
<keyword evidence="2" id="KW-0678">Repressor</keyword>
<evidence type="ECO:0000256" key="10">
    <source>
        <dbReference type="ARBA" id="ARBA00023163"/>
    </source>
</evidence>
<evidence type="ECO:0000256" key="15">
    <source>
        <dbReference type="ARBA" id="ARBA00079473"/>
    </source>
</evidence>
<comment type="similarity">
    <text evidence="12">Belongs to the Sp1 C2H2-type zinc-finger protein family.</text>
</comment>
<evidence type="ECO:0000256" key="8">
    <source>
        <dbReference type="ARBA" id="ARBA00023125"/>
    </source>
</evidence>
<reference evidence="21" key="3">
    <citation type="journal article" date="2018" name="Biotechnol. Bioeng.">
        <title>A reference genome of the Chinese hamster based on a hybrid assembly strategy.</title>
        <authorList>
            <person name="Rupp O."/>
            <person name="MacDonald M.L."/>
            <person name="Li S."/>
            <person name="Dhiman H."/>
            <person name="Polson S."/>
            <person name="Griep S."/>
            <person name="Heffner K."/>
            <person name="Hernandez I."/>
            <person name="Brinkrolf K."/>
            <person name="Jadhav V."/>
            <person name="Samoudi M."/>
            <person name="Hao H."/>
            <person name="Kingham B."/>
            <person name="Goesmann A."/>
            <person name="Betenbaugh M.J."/>
            <person name="Lewis N.E."/>
            <person name="Borth N."/>
            <person name="Lee K.H."/>
        </authorList>
    </citation>
    <scope>NUCLEOTIDE SEQUENCE [LARGE SCALE GENOMIC DNA]</scope>
    <source>
        <strain evidence="21">17A/GY</strain>
    </source>
</reference>
<dbReference type="SUPFAM" id="SSF57667">
    <property type="entry name" value="beta-beta-alpha zinc fingers"/>
    <property type="match status" value="2"/>
</dbReference>
<evidence type="ECO:0000313" key="20">
    <source>
        <dbReference type="Proteomes" id="UP000030759"/>
    </source>
</evidence>
<comment type="subcellular location">
    <subcellularLocation>
        <location evidence="1">Nucleus</location>
    </subcellularLocation>
</comment>
<evidence type="ECO:0000256" key="16">
    <source>
        <dbReference type="PROSITE-ProRule" id="PRU00042"/>
    </source>
</evidence>
<evidence type="ECO:0000256" key="13">
    <source>
        <dbReference type="ARBA" id="ARBA00059130"/>
    </source>
</evidence>
<dbReference type="FunFam" id="3.30.160.60:FF:000018">
    <property type="entry name" value="Krueppel-like factor 15"/>
    <property type="match status" value="1"/>
</dbReference>
<dbReference type="EMBL" id="KE669656">
    <property type="protein sequence ID" value="ERE82656.1"/>
    <property type="molecule type" value="Genomic_DNA"/>
</dbReference>
<dbReference type="InterPro" id="IPR013087">
    <property type="entry name" value="Znf_C2H2_type"/>
</dbReference>
<evidence type="ECO:0000313" key="21">
    <source>
        <dbReference type="Proteomes" id="UP001108280"/>
    </source>
</evidence>
<organism evidence="19 20">
    <name type="scientific">Cricetulus griseus</name>
    <name type="common">Chinese hamster</name>
    <name type="synonym">Cricetulus barabensis griseus</name>
    <dbReference type="NCBI Taxonomy" id="10029"/>
    <lineage>
        <taxon>Eukaryota</taxon>
        <taxon>Metazoa</taxon>
        <taxon>Chordata</taxon>
        <taxon>Craniata</taxon>
        <taxon>Vertebrata</taxon>
        <taxon>Euteleostomi</taxon>
        <taxon>Mammalia</taxon>
        <taxon>Eutheria</taxon>
        <taxon>Euarchontoglires</taxon>
        <taxon>Glires</taxon>
        <taxon>Rodentia</taxon>
        <taxon>Myomorpha</taxon>
        <taxon>Muroidea</taxon>
        <taxon>Cricetidae</taxon>
        <taxon>Cricetinae</taxon>
        <taxon>Cricetulus</taxon>
    </lineage>
</organism>
<dbReference type="Pfam" id="PF00096">
    <property type="entry name" value="zf-C2H2"/>
    <property type="match status" value="3"/>
</dbReference>
<name>A0A061IGI9_CRIGR</name>
<evidence type="ECO:0000256" key="17">
    <source>
        <dbReference type="SAM" id="MobiDB-lite"/>
    </source>
</evidence>
<reference evidence="22" key="5">
    <citation type="submission" date="2025-04" db="UniProtKB">
        <authorList>
            <consortium name="RefSeq"/>
        </authorList>
    </citation>
    <scope>IDENTIFICATION</scope>
    <source>
        <strain evidence="22">17A/GY</strain>
        <tissue evidence="22">Liver</tissue>
    </source>
</reference>
<keyword evidence="10" id="KW-0804">Transcription</keyword>
<dbReference type="Proteomes" id="UP000030759">
    <property type="component" value="Unassembled WGS sequence"/>
</dbReference>
<dbReference type="GO" id="GO:0008270">
    <property type="term" value="F:zinc ion binding"/>
    <property type="evidence" value="ECO:0007669"/>
    <property type="project" value="UniProtKB-KW"/>
</dbReference>
<feature type="compositionally biased region" description="Polar residues" evidence="17">
    <location>
        <begin position="9"/>
        <end position="20"/>
    </location>
</feature>
<keyword evidence="21" id="KW-1185">Reference proteome</keyword>
<dbReference type="Gene3D" id="3.30.160.60">
    <property type="entry name" value="Classic Zinc Finger"/>
    <property type="match status" value="3"/>
</dbReference>
<evidence type="ECO:0000256" key="6">
    <source>
        <dbReference type="ARBA" id="ARBA00022833"/>
    </source>
</evidence>
<feature type="region of interest" description="Disordered" evidence="17">
    <location>
        <begin position="340"/>
        <end position="367"/>
    </location>
</feature>
<gene>
    <name evidence="22" type="primary">Klf17</name>
    <name evidence="19" type="ORF">H671_2g7286</name>
</gene>
<dbReference type="GO" id="GO:0000978">
    <property type="term" value="F:RNA polymerase II cis-regulatory region sequence-specific DNA binding"/>
    <property type="evidence" value="ECO:0007669"/>
    <property type="project" value="TreeGrafter"/>
</dbReference>
<dbReference type="GO" id="GO:0000981">
    <property type="term" value="F:DNA-binding transcription factor activity, RNA polymerase II-specific"/>
    <property type="evidence" value="ECO:0007669"/>
    <property type="project" value="TreeGrafter"/>
</dbReference>
<keyword evidence="9" id="KW-0010">Activator</keyword>
<dbReference type="FunFam" id="3.30.160.60:FF:002051">
    <property type="entry name" value="Krueppel-like factor 17"/>
    <property type="match status" value="1"/>
</dbReference>
<feature type="compositionally biased region" description="Polar residues" evidence="17">
    <location>
        <begin position="209"/>
        <end position="219"/>
    </location>
</feature>
<feature type="region of interest" description="Disordered" evidence="17">
    <location>
        <begin position="209"/>
        <end position="249"/>
    </location>
</feature>
<reference evidence="21" key="4">
    <citation type="journal article" date="2020" name="Biotechnol. Bioeng.">
        <title>Chromosome-scale scaffolds for the Chinese hamster reference genome assembly to facilitate the study of the CHO epigenome.</title>
        <authorList>
            <person name="Hilliard W."/>
            <person name="MacDonald M."/>
            <person name="Lee K.H."/>
        </authorList>
    </citation>
    <scope>NUCLEOTIDE SEQUENCE [LARGE SCALE GENOMIC DNA]</scope>
    <source>
        <strain evidence="21">17A/GY</strain>
    </source>
</reference>
<evidence type="ECO:0000256" key="1">
    <source>
        <dbReference type="ARBA" id="ARBA00004123"/>
    </source>
</evidence>
<dbReference type="SMART" id="SM00355">
    <property type="entry name" value="ZnF_C2H2"/>
    <property type="match status" value="3"/>
</dbReference>
<dbReference type="PROSITE" id="PS00028">
    <property type="entry name" value="ZINC_FINGER_C2H2_1"/>
    <property type="match status" value="3"/>
</dbReference>
<dbReference type="KEGG" id="cge:100774184"/>
<dbReference type="PROSITE" id="PS50157">
    <property type="entry name" value="ZINC_FINGER_C2H2_2"/>
    <property type="match status" value="3"/>
</dbReference>
<keyword evidence="7" id="KW-0805">Transcription regulation</keyword>
<keyword evidence="5 16" id="KW-0863">Zinc-finger</keyword>
<keyword evidence="3" id="KW-0479">Metal-binding</keyword>
<evidence type="ECO:0000256" key="14">
    <source>
        <dbReference type="ARBA" id="ARBA00069426"/>
    </source>
</evidence>
<accession>A0A061IGI9</accession>
<dbReference type="PANTHER" id="PTHR23235:SF159">
    <property type="entry name" value="KRUEPPEL-LIKE FACTOR 17"/>
    <property type="match status" value="1"/>
</dbReference>
<dbReference type="FunFam" id="3.30.160.60:FF:000125">
    <property type="entry name" value="Putative zinc finger protein 143"/>
    <property type="match status" value="1"/>
</dbReference>
<feature type="domain" description="C2H2-type" evidence="18">
    <location>
        <begin position="315"/>
        <end position="337"/>
    </location>
</feature>
<dbReference type="InterPro" id="IPR036236">
    <property type="entry name" value="Znf_C2H2_sf"/>
</dbReference>
<feature type="domain" description="C2H2-type" evidence="18">
    <location>
        <begin position="255"/>
        <end position="284"/>
    </location>
</feature>
<dbReference type="GeneID" id="100774184"/>
<dbReference type="Proteomes" id="UP001108280">
    <property type="component" value="Chromosome 2"/>
</dbReference>